<reference evidence="3" key="2">
    <citation type="submission" date="2017-12" db="EMBL/GenBank/DDBJ databases">
        <title>Genome sequence of the Bar-tailed Godwit (Limosa lapponica baueri).</title>
        <authorList>
            <person name="Lima N.C.B."/>
            <person name="Parody-Merino A.M."/>
            <person name="Battley P.F."/>
            <person name="Fidler A.E."/>
            <person name="Prosdocimi F."/>
        </authorList>
    </citation>
    <scope>NUCLEOTIDE SEQUENCE [LARGE SCALE GENOMIC DNA]</scope>
</reference>
<evidence type="ECO:0000259" key="1">
    <source>
        <dbReference type="Pfam" id="PF25036"/>
    </source>
</evidence>
<protein>
    <submittedName>
        <fullName evidence="2">Vacuolar protein sorting-associated protein 13d isoform x1</fullName>
    </submittedName>
</protein>
<proteinExistence type="predicted"/>
<gene>
    <name evidence="2" type="ORF">llap_21776</name>
</gene>
<reference evidence="3" key="1">
    <citation type="submission" date="2017-11" db="EMBL/GenBank/DDBJ databases">
        <authorList>
            <person name="Lima N.C."/>
            <person name="Parody-Merino A.M."/>
            <person name="Battley P.F."/>
            <person name="Fidler A.E."/>
            <person name="Prosdocimi F."/>
        </authorList>
    </citation>
    <scope>NUCLEOTIDE SEQUENCE [LARGE SCALE GENOMIC DNA]</scope>
</reference>
<dbReference type="InterPro" id="IPR009543">
    <property type="entry name" value="VPS13_VAB"/>
</dbReference>
<dbReference type="OrthoDB" id="272810at2759"/>
<dbReference type="GO" id="GO:0045053">
    <property type="term" value="P:protein retention in Golgi apparatus"/>
    <property type="evidence" value="ECO:0007669"/>
    <property type="project" value="TreeGrafter"/>
</dbReference>
<accession>A0A2I0T289</accession>
<dbReference type="GO" id="GO:0006623">
    <property type="term" value="P:protein targeting to vacuole"/>
    <property type="evidence" value="ECO:0007669"/>
    <property type="project" value="TreeGrafter"/>
</dbReference>
<dbReference type="Proteomes" id="UP000233556">
    <property type="component" value="Unassembled WGS sequence"/>
</dbReference>
<dbReference type="InterPro" id="IPR026847">
    <property type="entry name" value="VPS13"/>
</dbReference>
<dbReference type="GO" id="GO:0007005">
    <property type="term" value="P:mitochondrion organization"/>
    <property type="evidence" value="ECO:0007669"/>
    <property type="project" value="TreeGrafter"/>
</dbReference>
<dbReference type="PANTHER" id="PTHR16166">
    <property type="entry name" value="VACUOLAR PROTEIN SORTING-ASSOCIATED PROTEIN VPS13"/>
    <property type="match status" value="1"/>
</dbReference>
<dbReference type="Pfam" id="PF25036">
    <property type="entry name" value="VPS13_VAB"/>
    <property type="match status" value="1"/>
</dbReference>
<evidence type="ECO:0000313" key="3">
    <source>
        <dbReference type="Proteomes" id="UP000233556"/>
    </source>
</evidence>
<dbReference type="PANTHER" id="PTHR16166:SF141">
    <property type="entry name" value="INTERMEMBRANE LIPID TRANSFER PROTEIN VPS13D"/>
    <property type="match status" value="1"/>
</dbReference>
<feature type="domain" description="Vacuolar protein sorting-associated protein 13 VPS13 adaptor binding" evidence="1">
    <location>
        <begin position="41"/>
        <end position="142"/>
    </location>
</feature>
<keyword evidence="3" id="KW-1185">Reference proteome</keyword>
<evidence type="ECO:0000313" key="2">
    <source>
        <dbReference type="EMBL" id="PKU27920.1"/>
    </source>
</evidence>
<dbReference type="AlphaFoldDB" id="A0A2I0T289"/>
<sequence>MEGSARKVITVRSALIVKNKLETPMELRLDSPSAPDRILLENFPICKELLIPPGTQNYMVRMRLYDVNKRQLNLTIRIVCRAEGSLKILILAPYWLINKTGLPLIFRQDNTKTDAAGQFEEHELARSLSPLLFCYADKEQPNL</sequence>
<dbReference type="EMBL" id="KZ523583">
    <property type="protein sequence ID" value="PKU27920.1"/>
    <property type="molecule type" value="Genomic_DNA"/>
</dbReference>
<organism evidence="2 3">
    <name type="scientific">Limosa lapponica baueri</name>
    <dbReference type="NCBI Taxonomy" id="1758121"/>
    <lineage>
        <taxon>Eukaryota</taxon>
        <taxon>Metazoa</taxon>
        <taxon>Chordata</taxon>
        <taxon>Craniata</taxon>
        <taxon>Vertebrata</taxon>
        <taxon>Euteleostomi</taxon>
        <taxon>Archelosauria</taxon>
        <taxon>Archosauria</taxon>
        <taxon>Dinosauria</taxon>
        <taxon>Saurischia</taxon>
        <taxon>Theropoda</taxon>
        <taxon>Coelurosauria</taxon>
        <taxon>Aves</taxon>
        <taxon>Neognathae</taxon>
        <taxon>Neoaves</taxon>
        <taxon>Charadriiformes</taxon>
        <taxon>Scolopacidae</taxon>
        <taxon>Limosa</taxon>
    </lineage>
</organism>
<name>A0A2I0T289_LIMLA</name>